<evidence type="ECO:0000313" key="1">
    <source>
        <dbReference type="EMBL" id="HGG03665.1"/>
    </source>
</evidence>
<dbReference type="EMBL" id="DSPX01000252">
    <property type="protein sequence ID" value="HGG03665.1"/>
    <property type="molecule type" value="Genomic_DNA"/>
</dbReference>
<organism evidence="1">
    <name type="scientific">Planktothricoides sp. SpSt-374</name>
    <dbReference type="NCBI Taxonomy" id="2282167"/>
    <lineage>
        <taxon>Bacteria</taxon>
        <taxon>Bacillati</taxon>
        <taxon>Cyanobacteriota</taxon>
        <taxon>Cyanophyceae</taxon>
        <taxon>Oscillatoriophycideae</taxon>
        <taxon>Oscillatoriales</taxon>
        <taxon>Oscillatoriaceae</taxon>
        <taxon>Planktothricoides</taxon>
    </lineage>
</organism>
<proteinExistence type="predicted"/>
<protein>
    <submittedName>
        <fullName evidence="1">Uncharacterized protein</fullName>
    </submittedName>
</protein>
<gene>
    <name evidence="1" type="ORF">ENR15_24270</name>
</gene>
<dbReference type="AlphaFoldDB" id="A0A7C3ZNZ2"/>
<reference evidence="1" key="1">
    <citation type="journal article" date="2020" name="mSystems">
        <title>Genome- and Community-Level Interaction Insights into Carbon Utilization and Element Cycling Functions of Hydrothermarchaeota in Hydrothermal Sediment.</title>
        <authorList>
            <person name="Zhou Z."/>
            <person name="Liu Y."/>
            <person name="Xu W."/>
            <person name="Pan J."/>
            <person name="Luo Z.H."/>
            <person name="Li M."/>
        </authorList>
    </citation>
    <scope>NUCLEOTIDE SEQUENCE [LARGE SCALE GENOMIC DNA]</scope>
    <source>
        <strain evidence="1">SpSt-374</strain>
    </source>
</reference>
<sequence>MVAKPLPLMLPGWRTIDRWRLIVDYTDIHLRKLLIRKLVDSCKHEFTNYADDKPAQNLIDYIYPKCGLAGLVC</sequence>
<name>A0A7C3ZNZ2_9CYAN</name>
<accession>A0A7C3ZNZ2</accession>
<comment type="caution">
    <text evidence="1">The sequence shown here is derived from an EMBL/GenBank/DDBJ whole genome shotgun (WGS) entry which is preliminary data.</text>
</comment>